<dbReference type="HOGENOM" id="CLU_2839187_0_0_2"/>
<name>L0ABE0_CALLD</name>
<dbReference type="STRING" id="1056495.Calag_1513"/>
<dbReference type="AlphaFoldDB" id="L0ABE0"/>
<dbReference type="EMBL" id="CP003378">
    <property type="protein sequence ID" value="AFZ71213.1"/>
    <property type="molecule type" value="Genomic_DNA"/>
</dbReference>
<organism evidence="1 2">
    <name type="scientific">Caldisphaera lagunensis (strain DSM 15908 / JCM 11604 / ANMR 0165 / IC-154)</name>
    <dbReference type="NCBI Taxonomy" id="1056495"/>
    <lineage>
        <taxon>Archaea</taxon>
        <taxon>Thermoproteota</taxon>
        <taxon>Thermoprotei</taxon>
        <taxon>Acidilobales</taxon>
        <taxon>Caldisphaeraceae</taxon>
        <taxon>Caldisphaera</taxon>
    </lineage>
</organism>
<evidence type="ECO:0000313" key="1">
    <source>
        <dbReference type="EMBL" id="AFZ71213.1"/>
    </source>
</evidence>
<dbReference type="KEGG" id="clg:Calag_1513"/>
<dbReference type="InParanoid" id="L0ABE0"/>
<keyword evidence="2" id="KW-1185">Reference proteome</keyword>
<reference evidence="2" key="1">
    <citation type="submission" date="2012-03" db="EMBL/GenBank/DDBJ databases">
        <title>Complete genome of Caldisphaera lagunensis DSM 15908.</title>
        <authorList>
            <person name="Lucas S."/>
            <person name="Copeland A."/>
            <person name="Lapidus A."/>
            <person name="Glavina del Rio T."/>
            <person name="Dalin E."/>
            <person name="Tice H."/>
            <person name="Bruce D."/>
            <person name="Goodwin L."/>
            <person name="Pitluck S."/>
            <person name="Peters L."/>
            <person name="Mikhailova N."/>
            <person name="Teshima H."/>
            <person name="Kyrpides N."/>
            <person name="Mavromatis K."/>
            <person name="Ivanova N."/>
            <person name="Brettin T."/>
            <person name="Detter J.C."/>
            <person name="Han C."/>
            <person name="Larimer F."/>
            <person name="Land M."/>
            <person name="Hauser L."/>
            <person name="Markowitz V."/>
            <person name="Cheng J.-F."/>
            <person name="Hugenholtz P."/>
            <person name="Woyke T."/>
            <person name="Wu D."/>
            <person name="Spring S."/>
            <person name="Schroeder M."/>
            <person name="Brambilla E."/>
            <person name="Klenk H.-P."/>
            <person name="Eisen J.A."/>
        </authorList>
    </citation>
    <scope>NUCLEOTIDE SEQUENCE [LARGE SCALE GENOMIC DNA]</scope>
    <source>
        <strain evidence="2">DSM 15908 / JCM 11604 / IC-154</strain>
    </source>
</reference>
<gene>
    <name evidence="1" type="ordered locus">Calag_1513</name>
</gene>
<proteinExistence type="predicted"/>
<sequence>MVTNLNKMFLVFYLYYANFKELGDFLSFILIKMIRINYYKQYKILEDIRIYLIFIIIKERLFILV</sequence>
<evidence type="ECO:0000313" key="2">
    <source>
        <dbReference type="Proteomes" id="UP000010469"/>
    </source>
</evidence>
<dbReference type="Proteomes" id="UP000010469">
    <property type="component" value="Chromosome"/>
</dbReference>
<accession>L0ABE0</accession>
<protein>
    <submittedName>
        <fullName evidence="1">Uncharacterized protein</fullName>
    </submittedName>
</protein>